<keyword evidence="4" id="KW-1185">Reference proteome</keyword>
<feature type="region of interest" description="Disordered" evidence="2">
    <location>
        <begin position="103"/>
        <end position="128"/>
    </location>
</feature>
<dbReference type="EMBL" id="NHYE01000825">
    <property type="protein sequence ID" value="PPR02751.1"/>
    <property type="molecule type" value="Genomic_DNA"/>
</dbReference>
<dbReference type="AlphaFoldDB" id="A0A409YI98"/>
<accession>A0A409YI98</accession>
<feature type="coiled-coil region" evidence="1">
    <location>
        <begin position="25"/>
        <end position="84"/>
    </location>
</feature>
<evidence type="ECO:0000313" key="3">
    <source>
        <dbReference type="EMBL" id="PPR02751.1"/>
    </source>
</evidence>
<dbReference type="InParanoid" id="A0A409YI98"/>
<name>A0A409YI98_9AGAR</name>
<proteinExistence type="predicted"/>
<sequence>MAERATALFNKLSSMPPDDVVNLFANVLSTQFDGLEAHLEKAEQNHEKEKEALQRQIDFLQDENASLRQRLHEAEGRLQADVERAFASLSRVVDFFGTEKMAESPQTLNKEAGGSKQSRKGQTRKVDTLDIISSVDDLPIESP</sequence>
<organism evidence="3 4">
    <name type="scientific">Gymnopilus dilepis</name>
    <dbReference type="NCBI Taxonomy" id="231916"/>
    <lineage>
        <taxon>Eukaryota</taxon>
        <taxon>Fungi</taxon>
        <taxon>Dikarya</taxon>
        <taxon>Basidiomycota</taxon>
        <taxon>Agaricomycotina</taxon>
        <taxon>Agaricomycetes</taxon>
        <taxon>Agaricomycetidae</taxon>
        <taxon>Agaricales</taxon>
        <taxon>Agaricineae</taxon>
        <taxon>Hymenogastraceae</taxon>
        <taxon>Gymnopilus</taxon>
    </lineage>
</organism>
<protein>
    <submittedName>
        <fullName evidence="3">Uncharacterized protein</fullName>
    </submittedName>
</protein>
<evidence type="ECO:0000256" key="1">
    <source>
        <dbReference type="SAM" id="Coils"/>
    </source>
</evidence>
<keyword evidence="1" id="KW-0175">Coiled coil</keyword>
<evidence type="ECO:0000256" key="2">
    <source>
        <dbReference type="SAM" id="MobiDB-lite"/>
    </source>
</evidence>
<comment type="caution">
    <text evidence="3">The sequence shown here is derived from an EMBL/GenBank/DDBJ whole genome shotgun (WGS) entry which is preliminary data.</text>
</comment>
<reference evidence="3 4" key="1">
    <citation type="journal article" date="2018" name="Evol. Lett.">
        <title>Horizontal gene cluster transfer increased hallucinogenic mushroom diversity.</title>
        <authorList>
            <person name="Reynolds H.T."/>
            <person name="Vijayakumar V."/>
            <person name="Gluck-Thaler E."/>
            <person name="Korotkin H.B."/>
            <person name="Matheny P.B."/>
            <person name="Slot J.C."/>
        </authorList>
    </citation>
    <scope>NUCLEOTIDE SEQUENCE [LARGE SCALE GENOMIC DNA]</scope>
    <source>
        <strain evidence="3 4">SRW20</strain>
    </source>
</reference>
<gene>
    <name evidence="3" type="ORF">CVT26_009462</name>
</gene>
<evidence type="ECO:0000313" key="4">
    <source>
        <dbReference type="Proteomes" id="UP000284706"/>
    </source>
</evidence>
<dbReference type="Proteomes" id="UP000284706">
    <property type="component" value="Unassembled WGS sequence"/>
</dbReference>